<dbReference type="InterPro" id="IPR019734">
    <property type="entry name" value="TPR_rpt"/>
</dbReference>
<evidence type="ECO:0000313" key="4">
    <source>
        <dbReference type="Proteomes" id="UP001156882"/>
    </source>
</evidence>
<evidence type="ECO:0000256" key="2">
    <source>
        <dbReference type="SAM" id="Phobius"/>
    </source>
</evidence>
<dbReference type="EMBL" id="BSPC01000005">
    <property type="protein sequence ID" value="GLS17612.1"/>
    <property type="molecule type" value="Genomic_DNA"/>
</dbReference>
<dbReference type="InterPro" id="IPR021109">
    <property type="entry name" value="Peptidase_aspartic_dom_sf"/>
</dbReference>
<dbReference type="InterPro" id="IPR034122">
    <property type="entry name" value="Retropepsin-like_bacterial"/>
</dbReference>
<feature type="transmembrane region" description="Helical" evidence="2">
    <location>
        <begin position="20"/>
        <end position="39"/>
    </location>
</feature>
<sequence length="391" mass="41713">MQLDERDRIGGPPRQQWAGGPIVGLVIIALLVCGGLYFYRDIDGLLNFGRQSVAGAVGKGIGADFSAVYQHLGIVPLAANVAYQDNVQAALGKLQVEPCDKSGIYDLSVALEQTGKVLAAAQALEGFAKACKSTENELYRAADLYFGLGDYDKAVTLGDELIKANPYNGQIQYLRGQASNAKERWADALPFYINAIELLGSPKDINSAVFFQLANIYDHLGRSCDAITAIETWVMLDPVERDTTQTKKMVRDYAARGTCDTDTAKGTDRFKQSDNGVILVKAQVNNTSGTFIVDTGASFVDLTEDFAKKAQVDIINAGAVTLQTANGEITADLGSASTVRLGHAQASKVVLVVQKPTLGNGVDGLIGMSFLARFNLTMTGGELSLKAKSTP</sequence>
<gene>
    <name evidence="3" type="ORF">GCM10007874_06270</name>
</gene>
<keyword evidence="4" id="KW-1185">Reference proteome</keyword>
<evidence type="ECO:0000256" key="1">
    <source>
        <dbReference type="PROSITE-ProRule" id="PRU00339"/>
    </source>
</evidence>
<keyword evidence="2" id="KW-0812">Transmembrane</keyword>
<accession>A0ABQ6CB57</accession>
<dbReference type="InterPro" id="IPR011990">
    <property type="entry name" value="TPR-like_helical_dom_sf"/>
</dbReference>
<dbReference type="SMART" id="SM00028">
    <property type="entry name" value="TPR"/>
    <property type="match status" value="3"/>
</dbReference>
<organism evidence="3 4">
    <name type="scientific">Labrys miyagiensis</name>
    <dbReference type="NCBI Taxonomy" id="346912"/>
    <lineage>
        <taxon>Bacteria</taxon>
        <taxon>Pseudomonadati</taxon>
        <taxon>Pseudomonadota</taxon>
        <taxon>Alphaproteobacteria</taxon>
        <taxon>Hyphomicrobiales</taxon>
        <taxon>Xanthobacteraceae</taxon>
        <taxon>Labrys</taxon>
    </lineage>
</organism>
<dbReference type="Proteomes" id="UP001156882">
    <property type="component" value="Unassembled WGS sequence"/>
</dbReference>
<dbReference type="Gene3D" id="2.40.70.10">
    <property type="entry name" value="Acid Proteases"/>
    <property type="match status" value="1"/>
</dbReference>
<reference evidence="4" key="1">
    <citation type="journal article" date="2019" name="Int. J. Syst. Evol. Microbiol.">
        <title>The Global Catalogue of Microorganisms (GCM) 10K type strain sequencing project: providing services to taxonomists for standard genome sequencing and annotation.</title>
        <authorList>
            <consortium name="The Broad Institute Genomics Platform"/>
            <consortium name="The Broad Institute Genome Sequencing Center for Infectious Disease"/>
            <person name="Wu L."/>
            <person name="Ma J."/>
        </authorList>
    </citation>
    <scope>NUCLEOTIDE SEQUENCE [LARGE SCALE GENOMIC DNA]</scope>
    <source>
        <strain evidence="4">NBRC 101365</strain>
    </source>
</reference>
<proteinExistence type="predicted"/>
<feature type="repeat" description="TPR" evidence="1">
    <location>
        <begin position="135"/>
        <end position="168"/>
    </location>
</feature>
<keyword evidence="1" id="KW-0802">TPR repeat</keyword>
<dbReference type="Pfam" id="PF13650">
    <property type="entry name" value="Asp_protease_2"/>
    <property type="match status" value="1"/>
</dbReference>
<protein>
    <recommendedName>
        <fullName evidence="5">Aspartyl protease family protein</fullName>
    </recommendedName>
</protein>
<dbReference type="CDD" id="cd05483">
    <property type="entry name" value="retropepsin_like_bacteria"/>
    <property type="match status" value="1"/>
</dbReference>
<dbReference type="PROSITE" id="PS50005">
    <property type="entry name" value="TPR"/>
    <property type="match status" value="1"/>
</dbReference>
<name>A0ABQ6CB57_9HYPH</name>
<dbReference type="Gene3D" id="1.25.40.10">
    <property type="entry name" value="Tetratricopeptide repeat domain"/>
    <property type="match status" value="1"/>
</dbReference>
<comment type="caution">
    <text evidence="3">The sequence shown here is derived from an EMBL/GenBank/DDBJ whole genome shotgun (WGS) entry which is preliminary data.</text>
</comment>
<dbReference type="SUPFAM" id="SSF50630">
    <property type="entry name" value="Acid proteases"/>
    <property type="match status" value="1"/>
</dbReference>
<keyword evidence="2" id="KW-0472">Membrane</keyword>
<dbReference type="RefSeq" id="WP_284310422.1">
    <property type="nucleotide sequence ID" value="NZ_BSPC01000005.1"/>
</dbReference>
<dbReference type="SUPFAM" id="SSF48452">
    <property type="entry name" value="TPR-like"/>
    <property type="match status" value="1"/>
</dbReference>
<evidence type="ECO:0000313" key="3">
    <source>
        <dbReference type="EMBL" id="GLS17612.1"/>
    </source>
</evidence>
<evidence type="ECO:0008006" key="5">
    <source>
        <dbReference type="Google" id="ProtNLM"/>
    </source>
</evidence>
<keyword evidence="2" id="KW-1133">Transmembrane helix</keyword>